<accession>A0A380DQB6</accession>
<reference evidence="2 3" key="1">
    <citation type="submission" date="2018-06" db="EMBL/GenBank/DDBJ databases">
        <authorList>
            <consortium name="Pathogen Informatics"/>
            <person name="Doyle S."/>
        </authorList>
    </citation>
    <scope>NUCLEOTIDE SEQUENCE [LARGE SCALE GENOMIC DNA]</scope>
    <source>
        <strain evidence="2 3">NCTC5664</strain>
    </source>
</reference>
<dbReference type="SUPFAM" id="SSF56300">
    <property type="entry name" value="Metallo-dependent phosphatases"/>
    <property type="match status" value="1"/>
</dbReference>
<dbReference type="InterPro" id="IPR029052">
    <property type="entry name" value="Metallo-depent_PP-like"/>
</dbReference>
<keyword evidence="2" id="KW-0378">Hydrolase</keyword>
<feature type="region of interest" description="Disordered" evidence="1">
    <location>
        <begin position="1"/>
        <end position="84"/>
    </location>
</feature>
<proteinExistence type="predicted"/>
<dbReference type="PANTHER" id="PTHR11575">
    <property type="entry name" value="5'-NUCLEOTIDASE-RELATED"/>
    <property type="match status" value="1"/>
</dbReference>
<dbReference type="EC" id="3.1.3.5" evidence="2"/>
<dbReference type="GO" id="GO:0009166">
    <property type="term" value="P:nucleotide catabolic process"/>
    <property type="evidence" value="ECO:0007669"/>
    <property type="project" value="InterPro"/>
</dbReference>
<feature type="compositionally biased region" description="Basic and acidic residues" evidence="1">
    <location>
        <begin position="141"/>
        <end position="154"/>
    </location>
</feature>
<dbReference type="GO" id="GO:0008768">
    <property type="term" value="F:UDP-sugar diphosphatase activity"/>
    <property type="evidence" value="ECO:0007669"/>
    <property type="project" value="TreeGrafter"/>
</dbReference>
<dbReference type="AlphaFoldDB" id="A0A380DQB6"/>
<dbReference type="Gene3D" id="3.60.21.10">
    <property type="match status" value="1"/>
</dbReference>
<protein>
    <submittedName>
        <fullName evidence="2">5'-nucleotidase</fullName>
        <ecNumber evidence="2">3.1.3.5</ecNumber>
    </submittedName>
</protein>
<feature type="compositionally biased region" description="Polar residues" evidence="1">
    <location>
        <begin position="48"/>
        <end position="72"/>
    </location>
</feature>
<sequence length="154" mass="16606">MKKRQPNVSSSAQGTADDTNNKVTSNAPSNKTSTAVSTTVNETRDVDTQQASTKKPTQSATFKLSNAKTASLSPRMFATNAPQTTTHKILHTNDIHGRLAEEKGRVIGMAKLKTVKEQEKPDLMLDAGDAFQGLPLSNQSKGEEMAKSDECSRL</sequence>
<dbReference type="EMBL" id="UHAQ01000002">
    <property type="protein sequence ID" value="SUK39121.1"/>
    <property type="molecule type" value="Genomic_DNA"/>
</dbReference>
<evidence type="ECO:0000256" key="1">
    <source>
        <dbReference type="SAM" id="MobiDB-lite"/>
    </source>
</evidence>
<dbReference type="PANTHER" id="PTHR11575:SF24">
    <property type="entry name" value="5'-NUCLEOTIDASE"/>
    <property type="match status" value="1"/>
</dbReference>
<dbReference type="Proteomes" id="UP000254502">
    <property type="component" value="Unassembled WGS sequence"/>
</dbReference>
<dbReference type="GO" id="GO:0030288">
    <property type="term" value="C:outer membrane-bounded periplasmic space"/>
    <property type="evidence" value="ECO:0007669"/>
    <property type="project" value="TreeGrafter"/>
</dbReference>
<evidence type="ECO:0000313" key="2">
    <source>
        <dbReference type="EMBL" id="SUK39121.1"/>
    </source>
</evidence>
<gene>
    <name evidence="2" type="ORF">NCTC5664_00909</name>
</gene>
<dbReference type="GO" id="GO:0008253">
    <property type="term" value="F:5'-nucleotidase activity"/>
    <property type="evidence" value="ECO:0007669"/>
    <property type="project" value="UniProtKB-EC"/>
</dbReference>
<dbReference type="InterPro" id="IPR006179">
    <property type="entry name" value="5_nucleotidase/apyrase"/>
</dbReference>
<feature type="compositionally biased region" description="Polar residues" evidence="1">
    <location>
        <begin position="1"/>
        <end position="41"/>
    </location>
</feature>
<feature type="region of interest" description="Disordered" evidence="1">
    <location>
        <begin position="134"/>
        <end position="154"/>
    </location>
</feature>
<name>A0A380DQB6_STAAU</name>
<organism evidence="2 3">
    <name type="scientific">Staphylococcus aureus</name>
    <dbReference type="NCBI Taxonomy" id="1280"/>
    <lineage>
        <taxon>Bacteria</taxon>
        <taxon>Bacillati</taxon>
        <taxon>Bacillota</taxon>
        <taxon>Bacilli</taxon>
        <taxon>Bacillales</taxon>
        <taxon>Staphylococcaceae</taxon>
        <taxon>Staphylococcus</taxon>
    </lineage>
</organism>
<evidence type="ECO:0000313" key="3">
    <source>
        <dbReference type="Proteomes" id="UP000254502"/>
    </source>
</evidence>